<protein>
    <submittedName>
        <fullName evidence="1">Uncharacterized protein</fullName>
    </submittedName>
</protein>
<reference evidence="1" key="1">
    <citation type="submission" date="2025-08" db="UniProtKB">
        <authorList>
            <consortium name="Ensembl"/>
        </authorList>
    </citation>
    <scope>IDENTIFICATION</scope>
</reference>
<sequence>MQTSSLSDIHLNEWQKNHFVVISCSSTQGQKVDAYDTQILHIQYT</sequence>
<accession>A0A670KJE3</accession>
<dbReference type="GeneTree" id="ENSGT00960000192159"/>
<keyword evidence="2" id="KW-1185">Reference proteome</keyword>
<dbReference type="Ensembl" id="ENSPMRT00000038593.1">
    <property type="protein sequence ID" value="ENSPMRP00000036425.1"/>
    <property type="gene ID" value="ENSPMRG00000023508.1"/>
</dbReference>
<dbReference type="AlphaFoldDB" id="A0A670KJE3"/>
<name>A0A670KJE3_PODMU</name>
<proteinExistence type="predicted"/>
<evidence type="ECO:0000313" key="2">
    <source>
        <dbReference type="Proteomes" id="UP000472272"/>
    </source>
</evidence>
<evidence type="ECO:0000313" key="1">
    <source>
        <dbReference type="Ensembl" id="ENSPMRP00000036425.1"/>
    </source>
</evidence>
<organism evidence="1 2">
    <name type="scientific">Podarcis muralis</name>
    <name type="common">Wall lizard</name>
    <name type="synonym">Lacerta muralis</name>
    <dbReference type="NCBI Taxonomy" id="64176"/>
    <lineage>
        <taxon>Eukaryota</taxon>
        <taxon>Metazoa</taxon>
        <taxon>Chordata</taxon>
        <taxon>Craniata</taxon>
        <taxon>Vertebrata</taxon>
        <taxon>Euteleostomi</taxon>
        <taxon>Lepidosauria</taxon>
        <taxon>Squamata</taxon>
        <taxon>Bifurcata</taxon>
        <taxon>Unidentata</taxon>
        <taxon>Episquamata</taxon>
        <taxon>Laterata</taxon>
        <taxon>Lacertibaenia</taxon>
        <taxon>Lacertidae</taxon>
        <taxon>Podarcis</taxon>
    </lineage>
</organism>
<reference evidence="1" key="2">
    <citation type="submission" date="2025-09" db="UniProtKB">
        <authorList>
            <consortium name="Ensembl"/>
        </authorList>
    </citation>
    <scope>IDENTIFICATION</scope>
</reference>
<dbReference type="Proteomes" id="UP000472272">
    <property type="component" value="Unplaced"/>
</dbReference>